<evidence type="ECO:0000313" key="3">
    <source>
        <dbReference type="Proteomes" id="UP000198386"/>
    </source>
</evidence>
<dbReference type="RefSeq" id="WP_089405926.1">
    <property type="nucleotide sequence ID" value="NZ_FZOH01000010.1"/>
</dbReference>
<dbReference type="InterPro" id="IPR050229">
    <property type="entry name" value="GlpE_sulfurtransferase"/>
</dbReference>
<dbReference type="GO" id="GO:0016740">
    <property type="term" value="F:transferase activity"/>
    <property type="evidence" value="ECO:0007669"/>
    <property type="project" value="UniProtKB-KW"/>
</dbReference>
<keyword evidence="3" id="KW-1185">Reference proteome</keyword>
<feature type="domain" description="Rhodanese" evidence="1">
    <location>
        <begin position="13"/>
        <end position="100"/>
    </location>
</feature>
<dbReference type="AlphaFoldDB" id="A0A239I2P0"/>
<evidence type="ECO:0000313" key="2">
    <source>
        <dbReference type="EMBL" id="SNS87930.1"/>
    </source>
</evidence>
<dbReference type="SMART" id="SM00450">
    <property type="entry name" value="RHOD"/>
    <property type="match status" value="1"/>
</dbReference>
<organism evidence="2 3">
    <name type="scientific">Geodermatophilus saharensis</name>
    <dbReference type="NCBI Taxonomy" id="1137994"/>
    <lineage>
        <taxon>Bacteria</taxon>
        <taxon>Bacillati</taxon>
        <taxon>Actinomycetota</taxon>
        <taxon>Actinomycetes</taxon>
        <taxon>Geodermatophilales</taxon>
        <taxon>Geodermatophilaceae</taxon>
        <taxon>Geodermatophilus</taxon>
    </lineage>
</organism>
<dbReference type="OrthoDB" id="9800872at2"/>
<dbReference type="PROSITE" id="PS50206">
    <property type="entry name" value="RHODANESE_3"/>
    <property type="match status" value="1"/>
</dbReference>
<accession>A0A239I2P0</accession>
<dbReference type="EMBL" id="FZOH01000010">
    <property type="protein sequence ID" value="SNS87930.1"/>
    <property type="molecule type" value="Genomic_DNA"/>
</dbReference>
<name>A0A239I2P0_9ACTN</name>
<dbReference type="SUPFAM" id="SSF52821">
    <property type="entry name" value="Rhodanese/Cell cycle control phosphatase"/>
    <property type="match status" value="1"/>
</dbReference>
<dbReference type="Gene3D" id="3.40.250.10">
    <property type="entry name" value="Rhodanese-like domain"/>
    <property type="match status" value="1"/>
</dbReference>
<dbReference type="Pfam" id="PF00581">
    <property type="entry name" value="Rhodanese"/>
    <property type="match status" value="1"/>
</dbReference>
<dbReference type="Proteomes" id="UP000198386">
    <property type="component" value="Unassembled WGS sequence"/>
</dbReference>
<gene>
    <name evidence="2" type="ORF">SAMN04488107_4128</name>
</gene>
<keyword evidence="2" id="KW-0808">Transferase</keyword>
<evidence type="ECO:0000259" key="1">
    <source>
        <dbReference type="PROSITE" id="PS50206"/>
    </source>
</evidence>
<dbReference type="InterPro" id="IPR001763">
    <property type="entry name" value="Rhodanese-like_dom"/>
</dbReference>
<proteinExistence type="predicted"/>
<dbReference type="PANTHER" id="PTHR43031:SF1">
    <property type="entry name" value="PYRIDINE NUCLEOTIDE-DISULPHIDE OXIDOREDUCTASE"/>
    <property type="match status" value="1"/>
</dbReference>
<dbReference type="PANTHER" id="PTHR43031">
    <property type="entry name" value="FAD-DEPENDENT OXIDOREDUCTASE"/>
    <property type="match status" value="1"/>
</dbReference>
<reference evidence="3" key="1">
    <citation type="submission" date="2017-06" db="EMBL/GenBank/DDBJ databases">
        <authorList>
            <person name="Varghese N."/>
            <person name="Submissions S."/>
        </authorList>
    </citation>
    <scope>NUCLEOTIDE SEQUENCE [LARGE SCALE GENOMIC DNA]</scope>
    <source>
        <strain evidence="3">DSM 45423</strain>
    </source>
</reference>
<dbReference type="CDD" id="cd00158">
    <property type="entry name" value="RHOD"/>
    <property type="match status" value="1"/>
</dbReference>
<protein>
    <submittedName>
        <fullName evidence="2">Rhodanese-related sulfurtransferase</fullName>
    </submittedName>
</protein>
<dbReference type="InterPro" id="IPR036873">
    <property type="entry name" value="Rhodanese-like_dom_sf"/>
</dbReference>
<sequence>MPQQVPTVPAAEVPEDAVVLDVREDGEWVTGHVEGATHIPMGDVPARLGEVPEGDPLYVVCRSGGRSARVAAWLNHNGYDAVNVGDGMGGWEAAGRPMVSETGQPPFVR</sequence>